<evidence type="ECO:0000259" key="1">
    <source>
        <dbReference type="SMART" id="SM00587"/>
    </source>
</evidence>
<dbReference type="AlphaFoldDB" id="A0A1Q3FMV4"/>
<dbReference type="PANTHER" id="PTHR11012">
    <property type="entry name" value="PROTEIN KINASE-LIKE DOMAIN-CONTAINING"/>
    <property type="match status" value="1"/>
</dbReference>
<dbReference type="GO" id="GO:0016301">
    <property type="term" value="F:kinase activity"/>
    <property type="evidence" value="ECO:0007669"/>
    <property type="project" value="UniProtKB-KW"/>
</dbReference>
<sequence>MTSETAPTEVKSPIPDWLNDQFFEDIFVKKHGLERGQFVVKVRNIIPTGGAGENYTSTLYRANVDAECGDGTVKNLAVIIKAMITMPALKEFGVFTKEKLAYDTVLPTMEAEWASVGTEIQFGPRCWKTIEGEVDIIVLDDLCASGYRVANRQKGADFKHAHLLLAKLAKYHAATAVDYRKNGPLDPLFNNGMVQENGREFFDKFLNTITPVFLSSLDSWEEHEKFKSKMTRNMADTFDKLLDSTKKDDSGFVALCHGDMWTNNHMFSYHESGDPKDVLLIDFQGPYYGSPVLELFYYIVSSTTLELKTNHFDELIQFYQAQLADSLRTLNYPERIPTLRDIHIEMLKRAYFGMQCLYGILPVVLADKSENANFAGFVGEEEENVQFRRDVFNNPLYHQHLRPLLKMFDLRGYLDHE</sequence>
<keyword evidence="2" id="KW-0418">Kinase</keyword>
<dbReference type="InterPro" id="IPR011009">
    <property type="entry name" value="Kinase-like_dom_sf"/>
</dbReference>
<dbReference type="InterPro" id="IPR004119">
    <property type="entry name" value="EcKL"/>
</dbReference>
<dbReference type="SUPFAM" id="SSF56112">
    <property type="entry name" value="Protein kinase-like (PK-like)"/>
    <property type="match status" value="1"/>
</dbReference>
<protein>
    <submittedName>
        <fullName evidence="2">Putative ecdysteroid kinase</fullName>
    </submittedName>
</protein>
<dbReference type="Pfam" id="PF02958">
    <property type="entry name" value="EcKL"/>
    <property type="match status" value="1"/>
</dbReference>
<keyword evidence="2" id="KW-0808">Transferase</keyword>
<reference evidence="2" key="1">
    <citation type="submission" date="2017-01" db="EMBL/GenBank/DDBJ databases">
        <title>A deep insight into the sialotranscriptome of adult male and female Cluex tarsalis mosquitoes.</title>
        <authorList>
            <person name="Ribeiro J.M."/>
            <person name="Moreira F."/>
            <person name="Bernard K.A."/>
            <person name="Calvo E."/>
        </authorList>
    </citation>
    <scope>NUCLEOTIDE SEQUENCE</scope>
    <source>
        <strain evidence="2">Kern County</strain>
        <tissue evidence="2">Salivary glands</tissue>
    </source>
</reference>
<proteinExistence type="predicted"/>
<organism evidence="2">
    <name type="scientific">Culex tarsalis</name>
    <name type="common">Encephalitis mosquito</name>
    <dbReference type="NCBI Taxonomy" id="7177"/>
    <lineage>
        <taxon>Eukaryota</taxon>
        <taxon>Metazoa</taxon>
        <taxon>Ecdysozoa</taxon>
        <taxon>Arthropoda</taxon>
        <taxon>Hexapoda</taxon>
        <taxon>Insecta</taxon>
        <taxon>Pterygota</taxon>
        <taxon>Neoptera</taxon>
        <taxon>Endopterygota</taxon>
        <taxon>Diptera</taxon>
        <taxon>Nematocera</taxon>
        <taxon>Culicoidea</taxon>
        <taxon>Culicidae</taxon>
        <taxon>Culicinae</taxon>
        <taxon>Culicini</taxon>
        <taxon>Culex</taxon>
        <taxon>Culex</taxon>
    </lineage>
</organism>
<dbReference type="InterPro" id="IPR015897">
    <property type="entry name" value="CHK_kinase-like"/>
</dbReference>
<accession>A0A1Q3FMV4</accession>
<dbReference type="EMBL" id="GFDL01006181">
    <property type="protein sequence ID" value="JAV28864.1"/>
    <property type="molecule type" value="Transcribed_RNA"/>
</dbReference>
<dbReference type="PANTHER" id="PTHR11012:SF56">
    <property type="entry name" value="CHK KINASE-LIKE DOMAIN-CONTAINING PROTEIN-RELATED"/>
    <property type="match status" value="1"/>
</dbReference>
<name>A0A1Q3FMV4_CULTA</name>
<feature type="domain" description="CHK kinase-like" evidence="1">
    <location>
        <begin position="137"/>
        <end position="329"/>
    </location>
</feature>
<evidence type="ECO:0000313" key="2">
    <source>
        <dbReference type="EMBL" id="JAV28864.1"/>
    </source>
</evidence>
<dbReference type="Gene3D" id="3.90.1200.10">
    <property type="match status" value="1"/>
</dbReference>
<dbReference type="SMART" id="SM00587">
    <property type="entry name" value="CHK"/>
    <property type="match status" value="1"/>
</dbReference>